<gene>
    <name evidence="5" type="ORF">SNEC2469_LOCUS18762</name>
</gene>
<dbReference type="PANTHER" id="PTHR24171">
    <property type="entry name" value="ANKYRIN REPEAT DOMAIN-CONTAINING PROTEIN 39-RELATED"/>
    <property type="match status" value="1"/>
</dbReference>
<dbReference type="PROSITE" id="PS50053">
    <property type="entry name" value="UBIQUITIN_2"/>
    <property type="match status" value="1"/>
</dbReference>
<keyword evidence="6" id="KW-1185">Reference proteome</keyword>
<sequence>MLRVSSSLGEAVTEVPLSDVTDVKSLKRYLTKAGKPPRFQQRLVHQGEILEDGEMISKLEPPAVELVLLPLNEELPIEDRVASAVARGINAMEIDRLLNAPQDPDWRDEAGDTALIRACSEGHVDTVRLLLEARANINAQNKEGTSPLMGASSMGSRMLVTWLLAGGADVNQRNAEGKCASDLASERRGEEYQKIVKQLYREEEKTDREARRPAR</sequence>
<accession>A0A812WA54</accession>
<dbReference type="PROSITE" id="PS50297">
    <property type="entry name" value="ANK_REP_REGION"/>
    <property type="match status" value="2"/>
</dbReference>
<keyword evidence="2 3" id="KW-0040">ANK repeat</keyword>
<evidence type="ECO:0000313" key="6">
    <source>
        <dbReference type="Proteomes" id="UP000601435"/>
    </source>
</evidence>
<evidence type="ECO:0000256" key="2">
    <source>
        <dbReference type="ARBA" id="ARBA00023043"/>
    </source>
</evidence>
<name>A0A812WA54_9DINO</name>
<organism evidence="5 6">
    <name type="scientific">Symbiodinium necroappetens</name>
    <dbReference type="NCBI Taxonomy" id="1628268"/>
    <lineage>
        <taxon>Eukaryota</taxon>
        <taxon>Sar</taxon>
        <taxon>Alveolata</taxon>
        <taxon>Dinophyceae</taxon>
        <taxon>Suessiales</taxon>
        <taxon>Symbiodiniaceae</taxon>
        <taxon>Symbiodinium</taxon>
    </lineage>
</organism>
<dbReference type="SMART" id="SM00248">
    <property type="entry name" value="ANK"/>
    <property type="match status" value="2"/>
</dbReference>
<evidence type="ECO:0000256" key="3">
    <source>
        <dbReference type="PROSITE-ProRule" id="PRU00023"/>
    </source>
</evidence>
<evidence type="ECO:0000313" key="5">
    <source>
        <dbReference type="EMBL" id="CAE7660579.1"/>
    </source>
</evidence>
<dbReference type="OrthoDB" id="4772757at2759"/>
<dbReference type="Pfam" id="PF12796">
    <property type="entry name" value="Ank_2"/>
    <property type="match status" value="1"/>
</dbReference>
<reference evidence="5" key="1">
    <citation type="submission" date="2021-02" db="EMBL/GenBank/DDBJ databases">
        <authorList>
            <person name="Dougan E. K."/>
            <person name="Rhodes N."/>
            <person name="Thang M."/>
            <person name="Chan C."/>
        </authorList>
    </citation>
    <scope>NUCLEOTIDE SEQUENCE</scope>
</reference>
<dbReference type="AlphaFoldDB" id="A0A812WA54"/>
<dbReference type="PROSITE" id="PS50088">
    <property type="entry name" value="ANK_REPEAT"/>
    <property type="match status" value="2"/>
</dbReference>
<dbReference type="InterPro" id="IPR036770">
    <property type="entry name" value="Ankyrin_rpt-contain_sf"/>
</dbReference>
<protein>
    <recommendedName>
        <fullName evidence="4">Ubiquitin-like domain-containing protein</fullName>
    </recommendedName>
</protein>
<dbReference type="InterPro" id="IPR002110">
    <property type="entry name" value="Ankyrin_rpt"/>
</dbReference>
<comment type="caution">
    <text evidence="5">The sequence shown here is derived from an EMBL/GenBank/DDBJ whole genome shotgun (WGS) entry which is preliminary data.</text>
</comment>
<dbReference type="PANTHER" id="PTHR24171:SF10">
    <property type="entry name" value="ANKYRIN REPEAT DOMAIN-CONTAINING PROTEIN 29-LIKE"/>
    <property type="match status" value="1"/>
</dbReference>
<dbReference type="Proteomes" id="UP000601435">
    <property type="component" value="Unassembled WGS sequence"/>
</dbReference>
<dbReference type="SUPFAM" id="SSF48403">
    <property type="entry name" value="Ankyrin repeat"/>
    <property type="match status" value="1"/>
</dbReference>
<dbReference type="SUPFAM" id="SSF54236">
    <property type="entry name" value="Ubiquitin-like"/>
    <property type="match status" value="1"/>
</dbReference>
<dbReference type="CDD" id="cd17039">
    <property type="entry name" value="Ubl_ubiquitin_like"/>
    <property type="match status" value="1"/>
</dbReference>
<dbReference type="Gene3D" id="1.25.40.20">
    <property type="entry name" value="Ankyrin repeat-containing domain"/>
    <property type="match status" value="1"/>
</dbReference>
<dbReference type="Gene3D" id="3.10.20.90">
    <property type="entry name" value="Phosphatidylinositol 3-kinase Catalytic Subunit, Chain A, domain 1"/>
    <property type="match status" value="1"/>
</dbReference>
<feature type="repeat" description="ANK" evidence="3">
    <location>
        <begin position="110"/>
        <end position="142"/>
    </location>
</feature>
<keyword evidence="1" id="KW-0677">Repeat</keyword>
<evidence type="ECO:0000259" key="4">
    <source>
        <dbReference type="PROSITE" id="PS50053"/>
    </source>
</evidence>
<feature type="domain" description="Ubiquitin-like" evidence="4">
    <location>
        <begin position="1"/>
        <end position="59"/>
    </location>
</feature>
<dbReference type="InterPro" id="IPR029071">
    <property type="entry name" value="Ubiquitin-like_domsf"/>
</dbReference>
<proteinExistence type="predicted"/>
<dbReference type="EMBL" id="CAJNJA010031775">
    <property type="protein sequence ID" value="CAE7660579.1"/>
    <property type="molecule type" value="Genomic_DNA"/>
</dbReference>
<dbReference type="InterPro" id="IPR000626">
    <property type="entry name" value="Ubiquitin-like_dom"/>
</dbReference>
<feature type="repeat" description="ANK" evidence="3">
    <location>
        <begin position="143"/>
        <end position="175"/>
    </location>
</feature>
<evidence type="ECO:0000256" key="1">
    <source>
        <dbReference type="ARBA" id="ARBA00022737"/>
    </source>
</evidence>